<dbReference type="InterPro" id="IPR007995">
    <property type="entry name" value="DUF742"/>
</dbReference>
<dbReference type="PANTHER" id="PTHR36221">
    <property type="entry name" value="DUF742 DOMAIN-CONTAINING PROTEIN"/>
    <property type="match status" value="1"/>
</dbReference>
<dbReference type="OrthoDB" id="4274007at2"/>
<evidence type="ECO:0000313" key="2">
    <source>
        <dbReference type="Proteomes" id="UP000269198"/>
    </source>
</evidence>
<proteinExistence type="predicted"/>
<comment type="caution">
    <text evidence="1">The sequence shown here is derived from an EMBL/GenBank/DDBJ whole genome shotgun (WGS) entry which is preliminary data.</text>
</comment>
<organism evidence="1 2">
    <name type="scientific">Halostreptopolyspora alba</name>
    <dbReference type="NCBI Taxonomy" id="2487137"/>
    <lineage>
        <taxon>Bacteria</taxon>
        <taxon>Bacillati</taxon>
        <taxon>Actinomycetota</taxon>
        <taxon>Actinomycetes</taxon>
        <taxon>Streptosporangiales</taxon>
        <taxon>Nocardiopsidaceae</taxon>
        <taxon>Halostreptopolyspora</taxon>
    </lineage>
</organism>
<reference evidence="1 2" key="1">
    <citation type="submission" date="2018-11" db="EMBL/GenBank/DDBJ databases">
        <title>The genome draft of YIM 96095.</title>
        <authorList>
            <person name="Tang S.-K."/>
            <person name="Chunyu W.-X."/>
            <person name="Feng Y.-Z."/>
        </authorList>
    </citation>
    <scope>NUCLEOTIDE SEQUENCE [LARGE SCALE GENOMIC DNA]</scope>
    <source>
        <strain evidence="1 2">YIM 96095</strain>
    </source>
</reference>
<accession>A0A3N0E9V0</accession>
<sequence>MADRDEPDADEPLVRPYVIAHGRQNPSNVELDLVSVVIAANAEVDELSLEPEQVRILDICREPQSVAEVASYLDVPVAVVKVLLGDLISRGHVLARAPYTAESPVSRELLQAVLNGIERL</sequence>
<protein>
    <submittedName>
        <fullName evidence="1">DUF742 domain-containing protein</fullName>
    </submittedName>
</protein>
<keyword evidence="2" id="KW-1185">Reference proteome</keyword>
<dbReference type="RefSeq" id="WP_123201431.1">
    <property type="nucleotide sequence ID" value="NZ_RJMB01000010.1"/>
</dbReference>
<dbReference type="Pfam" id="PF05331">
    <property type="entry name" value="DUF742"/>
    <property type="match status" value="1"/>
</dbReference>
<name>A0A3N0E9V0_9ACTN</name>
<dbReference type="Proteomes" id="UP000269198">
    <property type="component" value="Unassembled WGS sequence"/>
</dbReference>
<dbReference type="EMBL" id="RJMB01000010">
    <property type="protein sequence ID" value="RNL84614.1"/>
    <property type="molecule type" value="Genomic_DNA"/>
</dbReference>
<dbReference type="PANTHER" id="PTHR36221:SF1">
    <property type="entry name" value="DUF742 DOMAIN-CONTAINING PROTEIN"/>
    <property type="match status" value="1"/>
</dbReference>
<evidence type="ECO:0000313" key="1">
    <source>
        <dbReference type="EMBL" id="RNL84614.1"/>
    </source>
</evidence>
<dbReference type="AlphaFoldDB" id="A0A3N0E9V0"/>
<gene>
    <name evidence="1" type="ORF">EFW17_11965</name>
</gene>